<dbReference type="SUPFAM" id="SSF144091">
    <property type="entry name" value="Rhomboid-like"/>
    <property type="match status" value="1"/>
</dbReference>
<dbReference type="GO" id="GO:0004252">
    <property type="term" value="F:serine-type endopeptidase activity"/>
    <property type="evidence" value="ECO:0007669"/>
    <property type="project" value="InterPro"/>
</dbReference>
<keyword evidence="5" id="KW-0378">Hydrolase</keyword>
<evidence type="ECO:0000313" key="10">
    <source>
        <dbReference type="EMBL" id="TPP66380.1"/>
    </source>
</evidence>
<evidence type="ECO:0000256" key="1">
    <source>
        <dbReference type="ARBA" id="ARBA00004141"/>
    </source>
</evidence>
<organism evidence="10 11">
    <name type="scientific">Fasciola gigantica</name>
    <name type="common">Giant liver fluke</name>
    <dbReference type="NCBI Taxonomy" id="46835"/>
    <lineage>
        <taxon>Eukaryota</taxon>
        <taxon>Metazoa</taxon>
        <taxon>Spiralia</taxon>
        <taxon>Lophotrochozoa</taxon>
        <taxon>Platyhelminthes</taxon>
        <taxon>Trematoda</taxon>
        <taxon>Digenea</taxon>
        <taxon>Plagiorchiida</taxon>
        <taxon>Echinostomata</taxon>
        <taxon>Echinostomatoidea</taxon>
        <taxon>Fasciolidae</taxon>
        <taxon>Fasciola</taxon>
    </lineage>
</organism>
<protein>
    <submittedName>
        <fullName evidence="10">Rhomboid domain-containing protein 1</fullName>
    </submittedName>
</protein>
<dbReference type="PANTHER" id="PTHR43066:SF1">
    <property type="entry name" value="RHOMBOID PROTEIN 2"/>
    <property type="match status" value="1"/>
</dbReference>
<dbReference type="Gene3D" id="1.20.1540.10">
    <property type="entry name" value="Rhomboid-like"/>
    <property type="match status" value="1"/>
</dbReference>
<comment type="subcellular location">
    <subcellularLocation>
        <location evidence="1">Membrane</location>
        <topology evidence="1">Multi-pass membrane protein</topology>
    </subcellularLocation>
</comment>
<gene>
    <name evidence="10" type="ORF">FGIG_02761</name>
</gene>
<evidence type="ECO:0000313" key="11">
    <source>
        <dbReference type="Proteomes" id="UP000316759"/>
    </source>
</evidence>
<dbReference type="PANTHER" id="PTHR43066">
    <property type="entry name" value="RHOMBOID-RELATED PROTEIN"/>
    <property type="match status" value="1"/>
</dbReference>
<dbReference type="InterPro" id="IPR035952">
    <property type="entry name" value="Rhomboid-like_sf"/>
</dbReference>
<evidence type="ECO:0000256" key="5">
    <source>
        <dbReference type="ARBA" id="ARBA00022801"/>
    </source>
</evidence>
<name>A0A504ZAY1_FASGI</name>
<keyword evidence="11" id="KW-1185">Reference proteome</keyword>
<dbReference type="AlphaFoldDB" id="A0A504ZAY1"/>
<keyword evidence="7 8" id="KW-0472">Membrane</keyword>
<dbReference type="STRING" id="46835.A0A504ZAY1"/>
<comment type="caution">
    <text evidence="10">The sequence shown here is derived from an EMBL/GenBank/DDBJ whole genome shotgun (WGS) entry which is preliminary data.</text>
</comment>
<dbReference type="Proteomes" id="UP000316759">
    <property type="component" value="Unassembled WGS sequence"/>
</dbReference>
<keyword evidence="6 8" id="KW-1133">Transmembrane helix</keyword>
<feature type="transmembrane region" description="Helical" evidence="8">
    <location>
        <begin position="154"/>
        <end position="178"/>
    </location>
</feature>
<evidence type="ECO:0000256" key="8">
    <source>
        <dbReference type="SAM" id="Phobius"/>
    </source>
</evidence>
<feature type="domain" description="Peptidase S54 rhomboid" evidence="9">
    <location>
        <begin position="77"/>
        <end position="239"/>
    </location>
</feature>
<evidence type="ECO:0000259" key="9">
    <source>
        <dbReference type="Pfam" id="PF01694"/>
    </source>
</evidence>
<dbReference type="EMBL" id="SUNJ01001949">
    <property type="protein sequence ID" value="TPP66380.1"/>
    <property type="molecule type" value="Genomic_DNA"/>
</dbReference>
<evidence type="ECO:0000256" key="3">
    <source>
        <dbReference type="ARBA" id="ARBA00022670"/>
    </source>
</evidence>
<keyword evidence="4 8" id="KW-0812">Transmembrane</keyword>
<feature type="transmembrane region" description="Helical" evidence="8">
    <location>
        <begin position="121"/>
        <end position="142"/>
    </location>
</feature>
<sequence length="262" mass="29610">MTGDRSIVHKLQKLNLSHKGISSVLLVVQLLRVPLLTLCHVPLCLLISASFVAMEIFSVIVTPVDLCASLESVIKNRKWQNLIMSHFCHINEWHVYHNLTGFIRHAVWIERTIGWKKMLKVIFILLLRTQALHLILNHIFYVCTGDDSYSKDCYIGISGKTICFALPFQGLVFALNVISNMSLAGYWEVPLSNSSILYLSKSFMGWLDLFLVQFPLPTSSFVGHTAGIMAGLSYQRTYLSQYGPVKFTEATEYESEQDTGDS</sequence>
<dbReference type="GO" id="GO:0016020">
    <property type="term" value="C:membrane"/>
    <property type="evidence" value="ECO:0007669"/>
    <property type="project" value="UniProtKB-SubCell"/>
</dbReference>
<dbReference type="InterPro" id="IPR022764">
    <property type="entry name" value="Peptidase_S54_rhomboid_dom"/>
</dbReference>
<accession>A0A504ZAY1</accession>
<dbReference type="OrthoDB" id="10257275at2759"/>
<reference evidence="10 11" key="1">
    <citation type="submission" date="2019-04" db="EMBL/GenBank/DDBJ databases">
        <title>Annotation for the trematode Fasciola gigantica.</title>
        <authorList>
            <person name="Choi Y.-J."/>
        </authorList>
    </citation>
    <scope>NUCLEOTIDE SEQUENCE [LARGE SCALE GENOMIC DNA]</scope>
    <source>
        <strain evidence="10">Uganda_cow_1</strain>
    </source>
</reference>
<proteinExistence type="inferred from homology"/>
<keyword evidence="3" id="KW-0645">Protease</keyword>
<evidence type="ECO:0000256" key="7">
    <source>
        <dbReference type="ARBA" id="ARBA00023136"/>
    </source>
</evidence>
<evidence type="ECO:0000256" key="4">
    <source>
        <dbReference type="ARBA" id="ARBA00022692"/>
    </source>
</evidence>
<evidence type="ECO:0000256" key="6">
    <source>
        <dbReference type="ARBA" id="ARBA00022989"/>
    </source>
</evidence>
<evidence type="ECO:0000256" key="2">
    <source>
        <dbReference type="ARBA" id="ARBA00009045"/>
    </source>
</evidence>
<dbReference type="GO" id="GO:0006508">
    <property type="term" value="P:proteolysis"/>
    <property type="evidence" value="ECO:0007669"/>
    <property type="project" value="UniProtKB-KW"/>
</dbReference>
<dbReference type="Pfam" id="PF01694">
    <property type="entry name" value="Rhomboid"/>
    <property type="match status" value="1"/>
</dbReference>
<comment type="similarity">
    <text evidence="2">Belongs to the peptidase S54 family.</text>
</comment>